<dbReference type="SUPFAM" id="SSF52540">
    <property type="entry name" value="P-loop containing nucleoside triphosphate hydrolases"/>
    <property type="match status" value="1"/>
</dbReference>
<evidence type="ECO:0000313" key="3">
    <source>
        <dbReference type="EMBL" id="UYP48532.1"/>
    </source>
</evidence>
<protein>
    <recommendedName>
        <fullName evidence="5">GTP-binding protein</fullName>
    </recommendedName>
</protein>
<dbReference type="Proteomes" id="UP001208689">
    <property type="component" value="Chromosome"/>
</dbReference>
<dbReference type="InterPro" id="IPR001806">
    <property type="entry name" value="Small_GTPase"/>
</dbReference>
<evidence type="ECO:0000256" key="2">
    <source>
        <dbReference type="ARBA" id="ARBA00023134"/>
    </source>
</evidence>
<dbReference type="CDD" id="cd00154">
    <property type="entry name" value="Rab"/>
    <property type="match status" value="1"/>
</dbReference>
<gene>
    <name evidence="3" type="ORF">NEF87_004817</name>
</gene>
<proteinExistence type="predicted"/>
<dbReference type="SMART" id="SM00175">
    <property type="entry name" value="RAB"/>
    <property type="match status" value="1"/>
</dbReference>
<dbReference type="PROSITE" id="PS51421">
    <property type="entry name" value="RAS"/>
    <property type="match status" value="1"/>
</dbReference>
<evidence type="ECO:0008006" key="5">
    <source>
        <dbReference type="Google" id="ProtNLM"/>
    </source>
</evidence>
<organism evidence="3 4">
    <name type="scientific">Candidatus Lokiarchaeum ossiferum</name>
    <dbReference type="NCBI Taxonomy" id="2951803"/>
    <lineage>
        <taxon>Archaea</taxon>
        <taxon>Promethearchaeati</taxon>
        <taxon>Promethearchaeota</taxon>
        <taxon>Promethearchaeia</taxon>
        <taxon>Promethearchaeales</taxon>
        <taxon>Promethearchaeaceae</taxon>
        <taxon>Candidatus Lokiarchaeum</taxon>
    </lineage>
</organism>
<dbReference type="NCBIfam" id="TIGR00231">
    <property type="entry name" value="small_GTP"/>
    <property type="match status" value="1"/>
</dbReference>
<keyword evidence="4" id="KW-1185">Reference proteome</keyword>
<keyword evidence="2" id="KW-0342">GTP-binding</keyword>
<dbReference type="Gene3D" id="3.40.50.300">
    <property type="entry name" value="P-loop containing nucleotide triphosphate hydrolases"/>
    <property type="match status" value="1"/>
</dbReference>
<dbReference type="InterPro" id="IPR027417">
    <property type="entry name" value="P-loop_NTPase"/>
</dbReference>
<name>A0ABY6I1S8_9ARCH</name>
<dbReference type="InterPro" id="IPR050227">
    <property type="entry name" value="Rab"/>
</dbReference>
<reference evidence="3" key="1">
    <citation type="submission" date="2022-09" db="EMBL/GenBank/DDBJ databases">
        <title>Actin cytoskeleton and complex cell architecture in an #Asgard archaeon.</title>
        <authorList>
            <person name="Ponce Toledo R.I."/>
            <person name="Schleper C."/>
            <person name="Rodrigues Oliveira T."/>
            <person name="Wollweber F."/>
            <person name="Xu J."/>
            <person name="Rittmann S."/>
            <person name="Klingl A."/>
            <person name="Pilhofer M."/>
        </authorList>
    </citation>
    <scope>NUCLEOTIDE SEQUENCE</scope>
    <source>
        <strain evidence="3">B-35</strain>
    </source>
</reference>
<dbReference type="PANTHER" id="PTHR47977">
    <property type="entry name" value="RAS-RELATED PROTEIN RAB"/>
    <property type="match status" value="1"/>
</dbReference>
<dbReference type="SMART" id="SM00174">
    <property type="entry name" value="RHO"/>
    <property type="match status" value="1"/>
</dbReference>
<accession>A0ABY6I1S8</accession>
<keyword evidence="1" id="KW-0547">Nucleotide-binding</keyword>
<sequence>MARTIDYTFKILMLGSASTGKTSLSDRFISGVFNPEIKLTVGVEFYVKTVEVINKQGENKRVKLQIWDLGGESRFRFLLPTYCLGSSGAFFLFDLTRPDTLLALDSWISIVKERNGSIPILLVGNKVDLEEFRKIPKEHGLQTTKQNNLIEYIEVSALTGENVEEVFSKITNYMMDRASIN</sequence>
<dbReference type="EMBL" id="CP104013">
    <property type="protein sequence ID" value="UYP48532.1"/>
    <property type="molecule type" value="Genomic_DNA"/>
</dbReference>
<dbReference type="InterPro" id="IPR005225">
    <property type="entry name" value="Small_GTP-bd"/>
</dbReference>
<dbReference type="PROSITE" id="PS51419">
    <property type="entry name" value="RAB"/>
    <property type="match status" value="1"/>
</dbReference>
<evidence type="ECO:0000256" key="1">
    <source>
        <dbReference type="ARBA" id="ARBA00022741"/>
    </source>
</evidence>
<dbReference type="Pfam" id="PF00071">
    <property type="entry name" value="Ras"/>
    <property type="match status" value="1"/>
</dbReference>
<dbReference type="PRINTS" id="PR00449">
    <property type="entry name" value="RASTRNSFRMNG"/>
</dbReference>
<dbReference type="SMART" id="SM00173">
    <property type="entry name" value="RAS"/>
    <property type="match status" value="1"/>
</dbReference>
<evidence type="ECO:0000313" key="4">
    <source>
        <dbReference type="Proteomes" id="UP001208689"/>
    </source>
</evidence>